<accession>A0A7G1I0S0</accession>
<organism evidence="1 2">
    <name type="scientific">Coprobacter secundus subsp. similis</name>
    <dbReference type="NCBI Taxonomy" id="2751153"/>
    <lineage>
        <taxon>Bacteria</taxon>
        <taxon>Pseudomonadati</taxon>
        <taxon>Bacteroidota</taxon>
        <taxon>Bacteroidia</taxon>
        <taxon>Bacteroidales</taxon>
        <taxon>Barnesiellaceae</taxon>
        <taxon>Coprobacter</taxon>
    </lineage>
</organism>
<name>A0A7G1I0S0_9BACT</name>
<reference evidence="2" key="1">
    <citation type="submission" date="2020-07" db="EMBL/GenBank/DDBJ databases">
        <title>Complete genome sequencing of Coprobacter sp. strain 2CBH44.</title>
        <authorList>
            <person name="Sakamoto M."/>
            <person name="Murakami T."/>
            <person name="Mori H."/>
        </authorList>
    </citation>
    <scope>NUCLEOTIDE SEQUENCE [LARGE SCALE GENOMIC DNA]</scope>
    <source>
        <strain evidence="2">2CBH44</strain>
    </source>
</reference>
<evidence type="ECO:0000313" key="1">
    <source>
        <dbReference type="EMBL" id="BCI63307.1"/>
    </source>
</evidence>
<dbReference type="EMBL" id="AP023322">
    <property type="protein sequence ID" value="BCI63307.1"/>
    <property type="molecule type" value="Genomic_DNA"/>
</dbReference>
<protein>
    <submittedName>
        <fullName evidence="1">Uncharacterized protein</fullName>
    </submittedName>
</protein>
<dbReference type="KEGG" id="copr:Cop2CBH44_16600"/>
<evidence type="ECO:0000313" key="2">
    <source>
        <dbReference type="Proteomes" id="UP000594042"/>
    </source>
</evidence>
<sequence length="42" mass="5125">MALLEERYSYTYIHTQYGINKELLMNLHELYRHDAPVTLKKK</sequence>
<dbReference type="AlphaFoldDB" id="A0A7G1I0S0"/>
<keyword evidence="2" id="KW-1185">Reference proteome</keyword>
<gene>
    <name evidence="1" type="ORF">Cop2CBH44_16600</name>
</gene>
<dbReference type="Proteomes" id="UP000594042">
    <property type="component" value="Chromosome"/>
</dbReference>
<proteinExistence type="predicted"/>